<keyword evidence="2" id="KW-1185">Reference proteome</keyword>
<protein>
    <submittedName>
        <fullName evidence="1">Uncharacterized protein</fullName>
    </submittedName>
</protein>
<reference evidence="1 2" key="1">
    <citation type="submission" date="2022-01" db="EMBL/GenBank/DDBJ databases">
        <authorList>
            <person name="Huang Y."/>
        </authorList>
    </citation>
    <scope>NUCLEOTIDE SEQUENCE [LARGE SCALE GENOMIC DNA]</scope>
    <source>
        <strain evidence="1 2">HY366</strain>
    </source>
</reference>
<sequence>MTEIDRCDRIEICDSGFRIDGDKENYNEKEWQTADGLLTYSMGGLHVLAGSDGGSAGVRFCYSDDEIPESGQWDSSATVHVNFVDGLSFVDTYSEKFGVGDDLKFLSLPERDLIVRVSVTGRSRALNSREGAFDAEDPSELPEQFLVEAWPAGADMNYGIVVESDG</sequence>
<accession>A0ABS9IQH6</accession>
<proteinExistence type="predicted"/>
<evidence type="ECO:0000313" key="2">
    <source>
        <dbReference type="Proteomes" id="UP001200110"/>
    </source>
</evidence>
<dbReference type="Proteomes" id="UP001200110">
    <property type="component" value="Unassembled WGS sequence"/>
</dbReference>
<comment type="caution">
    <text evidence="1">The sequence shown here is derived from an EMBL/GenBank/DDBJ whole genome shotgun (WGS) entry which is preliminary data.</text>
</comment>
<gene>
    <name evidence="1" type="ORF">L5G33_04830</name>
</gene>
<organism evidence="1 2">
    <name type="scientific">Gordonia liuliyuniae</name>
    <dbReference type="NCBI Taxonomy" id="2911517"/>
    <lineage>
        <taxon>Bacteria</taxon>
        <taxon>Bacillati</taxon>
        <taxon>Actinomycetota</taxon>
        <taxon>Actinomycetes</taxon>
        <taxon>Mycobacteriales</taxon>
        <taxon>Gordoniaceae</taxon>
        <taxon>Gordonia</taxon>
    </lineage>
</organism>
<name>A0ABS9IQH6_9ACTN</name>
<dbReference type="RefSeq" id="WP_236997020.1">
    <property type="nucleotide sequence ID" value="NZ_JAKKOR010000003.1"/>
</dbReference>
<evidence type="ECO:0000313" key="1">
    <source>
        <dbReference type="EMBL" id="MCF8587794.1"/>
    </source>
</evidence>
<dbReference type="EMBL" id="JAKKOR010000003">
    <property type="protein sequence ID" value="MCF8587794.1"/>
    <property type="molecule type" value="Genomic_DNA"/>
</dbReference>